<organism evidence="6 7">
    <name type="scientific">Sporomusa acidovorans (strain ATCC 49682 / DSM 3132 / Mol)</name>
    <dbReference type="NCBI Taxonomy" id="1123286"/>
    <lineage>
        <taxon>Bacteria</taxon>
        <taxon>Bacillati</taxon>
        <taxon>Bacillota</taxon>
        <taxon>Negativicutes</taxon>
        <taxon>Selenomonadales</taxon>
        <taxon>Sporomusaceae</taxon>
        <taxon>Sporomusa</taxon>
    </lineage>
</organism>
<dbReference type="PROSITE" id="PS50931">
    <property type="entry name" value="HTH_LYSR"/>
    <property type="match status" value="1"/>
</dbReference>
<proteinExistence type="inferred from homology"/>
<keyword evidence="4" id="KW-0804">Transcription</keyword>
<accession>A0ABZ3JB61</accession>
<dbReference type="SUPFAM" id="SSF46785">
    <property type="entry name" value="Winged helix' DNA-binding domain"/>
    <property type="match status" value="1"/>
</dbReference>
<reference evidence="6" key="1">
    <citation type="submission" date="2024-05" db="EMBL/GenBank/DDBJ databases">
        <title>Isolation and characterization of Sporomusa carbonis sp. nov., a carboxydotrophic hydrogenogen in the genus of Sporomusa isolated from a charcoal burning pile.</title>
        <authorList>
            <person name="Boeer T."/>
            <person name="Rosenbaum F."/>
            <person name="Eysell L."/>
            <person name="Mueller V."/>
            <person name="Daniel R."/>
            <person name="Poehlein A."/>
        </authorList>
    </citation>
    <scope>NUCLEOTIDE SEQUENCE [LARGE SCALE GENOMIC DNA]</scope>
    <source>
        <strain evidence="6">DSM 3132</strain>
    </source>
</reference>
<dbReference type="InterPro" id="IPR000847">
    <property type="entry name" value="LysR_HTH_N"/>
</dbReference>
<dbReference type="Pfam" id="PF03466">
    <property type="entry name" value="LysR_substrate"/>
    <property type="match status" value="1"/>
</dbReference>
<sequence length="312" mass="34907">MDIRQLRYFIAAAEHLNFTAAAKHIYISQQALSQQIFELESELGVTLFNRGNSLSLTAAGEALVRESKSIVAKTEKAIRVTRQVASKITGRLKIGYLGFAERYFLPRLIYQFRQKYPSIELSCHQLSNGAIEAALEQADIDIGFIQLWDKATIPGISWKKIYDDKLCLVVPSNHPWARKSNVAHTELFKETFVFHPKNAPRAYVNLMRVCSNRGFRPCVNPVSDILTVLMMIEAGFGISLLPRHIPLGYASSLLKVINVDDEDATVYVSIAWNHTNSNPGISLFLKELEPFLDSKKSLNPNNKGRGNGGSVL</sequence>
<evidence type="ECO:0000313" key="7">
    <source>
        <dbReference type="Proteomes" id="UP000216052"/>
    </source>
</evidence>
<gene>
    <name evidence="6" type="primary">hdfR_10</name>
    <name evidence="6" type="ORF">SPACI_056360</name>
</gene>
<evidence type="ECO:0000256" key="1">
    <source>
        <dbReference type="ARBA" id="ARBA00009437"/>
    </source>
</evidence>
<keyword evidence="7" id="KW-1185">Reference proteome</keyword>
<dbReference type="InterPro" id="IPR005119">
    <property type="entry name" value="LysR_subst-bd"/>
</dbReference>
<dbReference type="Gene3D" id="1.10.10.10">
    <property type="entry name" value="Winged helix-like DNA-binding domain superfamily/Winged helix DNA-binding domain"/>
    <property type="match status" value="1"/>
</dbReference>
<dbReference type="PRINTS" id="PR00039">
    <property type="entry name" value="HTHLYSR"/>
</dbReference>
<evidence type="ECO:0000256" key="3">
    <source>
        <dbReference type="ARBA" id="ARBA00023125"/>
    </source>
</evidence>
<dbReference type="CDD" id="cd08414">
    <property type="entry name" value="PBP2_LTTR_aromatics_like"/>
    <property type="match status" value="1"/>
</dbReference>
<dbReference type="EMBL" id="CP155571">
    <property type="protein sequence ID" value="XFO75515.1"/>
    <property type="molecule type" value="Genomic_DNA"/>
</dbReference>
<protein>
    <submittedName>
        <fullName evidence="6">HTH-type transcriptional regulator HdfR</fullName>
    </submittedName>
</protein>
<keyword evidence="2" id="KW-0805">Transcription regulation</keyword>
<dbReference type="InterPro" id="IPR036390">
    <property type="entry name" value="WH_DNA-bd_sf"/>
</dbReference>
<evidence type="ECO:0000259" key="5">
    <source>
        <dbReference type="PROSITE" id="PS50931"/>
    </source>
</evidence>
<feature type="domain" description="HTH lysR-type" evidence="5">
    <location>
        <begin position="1"/>
        <end position="57"/>
    </location>
</feature>
<dbReference type="Pfam" id="PF00126">
    <property type="entry name" value="HTH_1"/>
    <property type="match status" value="1"/>
</dbReference>
<evidence type="ECO:0000256" key="4">
    <source>
        <dbReference type="ARBA" id="ARBA00023163"/>
    </source>
</evidence>
<dbReference type="Proteomes" id="UP000216052">
    <property type="component" value="Chromosome"/>
</dbReference>
<dbReference type="InterPro" id="IPR036388">
    <property type="entry name" value="WH-like_DNA-bd_sf"/>
</dbReference>
<evidence type="ECO:0000256" key="2">
    <source>
        <dbReference type="ARBA" id="ARBA00023015"/>
    </source>
</evidence>
<dbReference type="RefSeq" id="WP_093796440.1">
    <property type="nucleotide sequence ID" value="NZ_CP155571.1"/>
</dbReference>
<keyword evidence="3" id="KW-0238">DNA-binding</keyword>
<comment type="similarity">
    <text evidence="1">Belongs to the LysR transcriptional regulatory family.</text>
</comment>
<evidence type="ECO:0000313" key="6">
    <source>
        <dbReference type="EMBL" id="XFO75515.1"/>
    </source>
</evidence>
<dbReference type="Gene3D" id="3.40.190.10">
    <property type="entry name" value="Periplasmic binding protein-like II"/>
    <property type="match status" value="2"/>
</dbReference>
<dbReference type="SUPFAM" id="SSF53850">
    <property type="entry name" value="Periplasmic binding protein-like II"/>
    <property type="match status" value="1"/>
</dbReference>
<dbReference type="PANTHER" id="PTHR30346:SF0">
    <property type="entry name" value="HCA OPERON TRANSCRIPTIONAL ACTIVATOR HCAR"/>
    <property type="match status" value="1"/>
</dbReference>
<dbReference type="PANTHER" id="PTHR30346">
    <property type="entry name" value="TRANSCRIPTIONAL DUAL REGULATOR HCAR-RELATED"/>
    <property type="match status" value="1"/>
</dbReference>
<name>A0ABZ3JB61_SPOA4</name>